<dbReference type="Gene3D" id="1.20.1310.10">
    <property type="entry name" value="Cullin Repeats"/>
    <property type="match status" value="3"/>
</dbReference>
<dbReference type="eggNOG" id="KOG2167">
    <property type="taxonomic scope" value="Eukaryota"/>
</dbReference>
<evidence type="ECO:0000256" key="1">
    <source>
        <dbReference type="ARBA" id="ARBA00006019"/>
    </source>
</evidence>
<dbReference type="SUPFAM" id="SSF75632">
    <property type="entry name" value="Cullin homology domain"/>
    <property type="match status" value="1"/>
</dbReference>
<reference evidence="5 6" key="1">
    <citation type="submission" date="2011-02" db="EMBL/GenBank/DDBJ databases">
        <title>The Genome Sequence of Sphaeroforma arctica JP610.</title>
        <authorList>
            <consortium name="The Broad Institute Genome Sequencing Platform"/>
            <person name="Russ C."/>
            <person name="Cuomo C."/>
            <person name="Young S.K."/>
            <person name="Zeng Q."/>
            <person name="Gargeya S."/>
            <person name="Alvarado L."/>
            <person name="Berlin A."/>
            <person name="Chapman S.B."/>
            <person name="Chen Z."/>
            <person name="Freedman E."/>
            <person name="Gellesch M."/>
            <person name="Goldberg J."/>
            <person name="Griggs A."/>
            <person name="Gujja S."/>
            <person name="Heilman E."/>
            <person name="Heiman D."/>
            <person name="Howarth C."/>
            <person name="Mehta T."/>
            <person name="Neiman D."/>
            <person name="Pearson M."/>
            <person name="Roberts A."/>
            <person name="Saif S."/>
            <person name="Shea T."/>
            <person name="Shenoy N."/>
            <person name="Sisk P."/>
            <person name="Stolte C."/>
            <person name="Sykes S."/>
            <person name="White J."/>
            <person name="Yandava C."/>
            <person name="Burger G."/>
            <person name="Gray M.W."/>
            <person name="Holland P.W.H."/>
            <person name="King N."/>
            <person name="Lang F.B.F."/>
            <person name="Roger A.J."/>
            <person name="Ruiz-Trillo I."/>
            <person name="Haas B."/>
            <person name="Nusbaum C."/>
            <person name="Birren B."/>
        </authorList>
    </citation>
    <scope>NUCLEOTIDE SEQUENCE [LARGE SCALE GENOMIC DNA]</scope>
    <source>
        <strain evidence="5 6">JP610</strain>
    </source>
</reference>
<name>A0A0L0FDT2_9EUKA</name>
<gene>
    <name evidence="5" type="ORF">SARC_12549</name>
</gene>
<comment type="similarity">
    <text evidence="1 2 3">Belongs to the cullin family.</text>
</comment>
<dbReference type="InterPro" id="IPR016159">
    <property type="entry name" value="Cullin_repeat-like_dom_sf"/>
</dbReference>
<dbReference type="EMBL" id="KQ243984">
    <property type="protein sequence ID" value="KNC74915.1"/>
    <property type="molecule type" value="Genomic_DNA"/>
</dbReference>
<dbReference type="Pfam" id="PF00888">
    <property type="entry name" value="Cullin"/>
    <property type="match status" value="1"/>
</dbReference>
<dbReference type="OrthoDB" id="27073at2759"/>
<dbReference type="InterPro" id="IPR036317">
    <property type="entry name" value="Cullin_homology_sf"/>
</dbReference>
<sequence length="221" mass="25722">MYTSFQTAFLEATQEYYAVEGRRLVTTLTVPEYLQYISKRMQQEQSRIEDYLHTDTWVPVCAIMRQELLKTHVSELLEKGFHAMVKDSKLDELKMLYRLLSTVDALEDLKVHFITYLRAACSEMVLDEARDSSMVVDLLVLRSKIDTILEKSFGNQEKLRNACKDAFEATINARPNKPAELVAKFIDRKLRAGYKNTTEGELDELLDDVMALFRLIHVRDW</sequence>
<dbReference type="STRING" id="667725.A0A0L0FDT2"/>
<evidence type="ECO:0000256" key="2">
    <source>
        <dbReference type="PROSITE-ProRule" id="PRU00330"/>
    </source>
</evidence>
<evidence type="ECO:0000259" key="4">
    <source>
        <dbReference type="PROSITE" id="PS50069"/>
    </source>
</evidence>
<protein>
    <recommendedName>
        <fullName evidence="4">Cullin family profile domain-containing protein</fullName>
    </recommendedName>
</protein>
<feature type="domain" description="Cullin family profile" evidence="4">
    <location>
        <begin position="177"/>
        <end position="221"/>
    </location>
</feature>
<evidence type="ECO:0000256" key="3">
    <source>
        <dbReference type="RuleBase" id="RU003829"/>
    </source>
</evidence>
<dbReference type="SUPFAM" id="SSF74788">
    <property type="entry name" value="Cullin repeat-like"/>
    <property type="match status" value="1"/>
</dbReference>
<organism evidence="5 6">
    <name type="scientific">Sphaeroforma arctica JP610</name>
    <dbReference type="NCBI Taxonomy" id="667725"/>
    <lineage>
        <taxon>Eukaryota</taxon>
        <taxon>Ichthyosporea</taxon>
        <taxon>Ichthyophonida</taxon>
        <taxon>Sphaeroforma</taxon>
    </lineage>
</organism>
<dbReference type="PROSITE" id="PS50069">
    <property type="entry name" value="CULLIN_2"/>
    <property type="match status" value="1"/>
</dbReference>
<dbReference type="PANTHER" id="PTHR11932">
    <property type="entry name" value="CULLIN"/>
    <property type="match status" value="1"/>
</dbReference>
<dbReference type="InterPro" id="IPR016158">
    <property type="entry name" value="Cullin_homology"/>
</dbReference>
<evidence type="ECO:0000313" key="5">
    <source>
        <dbReference type="EMBL" id="KNC74915.1"/>
    </source>
</evidence>
<dbReference type="GO" id="GO:0006511">
    <property type="term" value="P:ubiquitin-dependent protein catabolic process"/>
    <property type="evidence" value="ECO:0007669"/>
    <property type="project" value="InterPro"/>
</dbReference>
<keyword evidence="6" id="KW-1185">Reference proteome</keyword>
<proteinExistence type="inferred from homology"/>
<dbReference type="InterPro" id="IPR001373">
    <property type="entry name" value="Cullin_N"/>
</dbReference>
<dbReference type="AlphaFoldDB" id="A0A0L0FDT2"/>
<dbReference type="Proteomes" id="UP000054560">
    <property type="component" value="Unassembled WGS sequence"/>
</dbReference>
<dbReference type="InterPro" id="IPR045093">
    <property type="entry name" value="Cullin"/>
</dbReference>
<dbReference type="GO" id="GO:0031625">
    <property type="term" value="F:ubiquitin protein ligase binding"/>
    <property type="evidence" value="ECO:0007669"/>
    <property type="project" value="InterPro"/>
</dbReference>
<dbReference type="RefSeq" id="XP_014148817.1">
    <property type="nucleotide sequence ID" value="XM_014293342.1"/>
</dbReference>
<dbReference type="GeneID" id="25913053"/>
<evidence type="ECO:0000313" key="6">
    <source>
        <dbReference type="Proteomes" id="UP000054560"/>
    </source>
</evidence>
<accession>A0A0L0FDT2</accession>